<dbReference type="GO" id="GO:0005739">
    <property type="term" value="C:mitochondrion"/>
    <property type="evidence" value="ECO:0007669"/>
    <property type="project" value="TreeGrafter"/>
</dbReference>
<sequence length="402" mass="45149">MRKHLKNHLVCPGCGVHMQGLDPKLPGYFMKPSEKKPDYIMKLDRQPIIDETVISDSIKRGNLDEPENEKLGLPKVTTKFGSKPVVSAGCHSPAEIDENSIDWKQGKSGNVPRVVLVVKEIDLRCLSPTRLEHWVRTRAREGGAGKVISAHLVSAVRGWGLKHGVCKLAGARGNVWAVGAQNAGKWTLINSIGKHASEGEVNELTEAPVPGTTLGSWEGVFVCFSRTFETKNLQNQGWLYCSYCWANETGCRGNITQYSLRYGLGLPLHIGKTENVETMLEHHFGRQLQPPINEFAVSYSHLSTRKESSNLETQNSEEHEESWKRVLQVGDANMKPQLRMERDLITKFWLWGVVLALALTQQAQVFPCFPSPATPLLYLRELLFIDRFEDPDSGFIKYICRM</sequence>
<dbReference type="EMBL" id="JAJJMB010009541">
    <property type="protein sequence ID" value="KAI3913123.1"/>
    <property type="molecule type" value="Genomic_DNA"/>
</dbReference>
<dbReference type="PANTHER" id="PTHR46434:SF1">
    <property type="entry name" value="GENETIC INTERACTOR OF PROHIBITINS 3, MITOCHONDRIAL"/>
    <property type="match status" value="1"/>
</dbReference>
<evidence type="ECO:0000313" key="1">
    <source>
        <dbReference type="EMBL" id="KAI3913123.1"/>
    </source>
</evidence>
<protein>
    <submittedName>
        <fullName evidence="1">Uncharacterized protein</fullName>
    </submittedName>
</protein>
<keyword evidence="2" id="KW-1185">Reference proteome</keyword>
<proteinExistence type="predicted"/>
<comment type="caution">
    <text evidence="1">The sequence shown here is derived from an EMBL/GenBank/DDBJ whole genome shotgun (WGS) entry which is preliminary data.</text>
</comment>
<reference evidence="1" key="1">
    <citation type="submission" date="2022-04" db="EMBL/GenBank/DDBJ databases">
        <title>A functionally conserved STORR gene fusion in Papaver species that diverged 16.8 million years ago.</title>
        <authorList>
            <person name="Catania T."/>
        </authorList>
    </citation>
    <scope>NUCLEOTIDE SEQUENCE</scope>
    <source>
        <strain evidence="1">S-188037</strain>
    </source>
</reference>
<name>A0AAD4SMB4_9MAGN</name>
<dbReference type="Proteomes" id="UP001202328">
    <property type="component" value="Unassembled WGS sequence"/>
</dbReference>
<dbReference type="Gene3D" id="3.40.50.300">
    <property type="entry name" value="P-loop containing nucleotide triphosphate hydrolases"/>
    <property type="match status" value="1"/>
</dbReference>
<dbReference type="AlphaFoldDB" id="A0AAD4SMB4"/>
<dbReference type="InterPro" id="IPR050896">
    <property type="entry name" value="Mito_lipid_metab_GTPase"/>
</dbReference>
<evidence type="ECO:0000313" key="2">
    <source>
        <dbReference type="Proteomes" id="UP001202328"/>
    </source>
</evidence>
<organism evidence="1 2">
    <name type="scientific">Papaver atlanticum</name>
    <dbReference type="NCBI Taxonomy" id="357466"/>
    <lineage>
        <taxon>Eukaryota</taxon>
        <taxon>Viridiplantae</taxon>
        <taxon>Streptophyta</taxon>
        <taxon>Embryophyta</taxon>
        <taxon>Tracheophyta</taxon>
        <taxon>Spermatophyta</taxon>
        <taxon>Magnoliopsida</taxon>
        <taxon>Ranunculales</taxon>
        <taxon>Papaveraceae</taxon>
        <taxon>Papaveroideae</taxon>
        <taxon>Papaver</taxon>
    </lineage>
</organism>
<gene>
    <name evidence="1" type="ORF">MKW98_007139</name>
</gene>
<dbReference type="PANTHER" id="PTHR46434">
    <property type="entry name" value="GENETIC INTERACTOR OF PROHIBITINS 3, MITOCHONDRIAL"/>
    <property type="match status" value="1"/>
</dbReference>
<dbReference type="InterPro" id="IPR027417">
    <property type="entry name" value="P-loop_NTPase"/>
</dbReference>
<accession>A0AAD4SMB4</accession>